<name>A0A6B9KN32_9VIRU</name>
<feature type="region of interest" description="Disordered" evidence="1">
    <location>
        <begin position="145"/>
        <end position="182"/>
    </location>
</feature>
<sequence>MSLLKGLELLGIGSRSEEESQGSQIMTRSKCPARGSKLGTSQVFEKKLGERVICNNTGALKRQVHKKRKMDKRSISYDQIYQGISPSICPFSKRSSKILRTPPAEKSPSLLSITDQILTSPTGIQAYVRSPRLLDLDDAVQSEMPALTEPTYDEESDSKTEDESSQSTWFSSASHTSERTVTPDELDDCLGYIDNEVVVVSSGESGDESPENVPVSEIKADLKIKADPIKADLIDEPIAGPSRQSVIVALKTHTELDNAKSYEHEHVHYGDHSISGDGGSEPNTQLAGDSTVQNYLSWIETRVGYDRSHLVEAADFSTLGVQTTVVVNDTLRAQRSRNFADSFTMWQPAGAPVVTVSARYGNKIDVMTPTLLAGYMQDKVNFNTRLLAGAIQAHVGIPPTPAQHTAAAISLSVVRMDNTAMYGKGWALAMMRAVIERQAAITGAYQPIWNPAGATYIHRHWINNDDIGNQLVSDIYANRFIVLARDFTPGQLNCLQHLARGGQALVVQNRTNPTVNSVNWFSISIVVLFNAETAIPPIVDFAADEMRSMLVKLAETRRESQYLAMGFTKMLPLFAVKGMENEGGTTYYSCTLEVYGTFHWPRPCDSNAIWRWLNVEPPLNLTGVHVSEIAVLTSKGMSQLVDYGVIAGAMLTSGVSLAFHASNINGRYLNAAANAALVPQAQILATAAQYFKSNAHRTVPFIFRVAIGEIMQVTNVAFNHYAFAQDCWCADFTALVNVTMDNYWARDWDIRIPYLLDEFANSWTFINWPYQYGCFQRDVHINLKQDVVISGDMAGWYAAQGCQEYKKISVIGGACNPWEYINYSLAVFNGLSQEFALPQPFPSRQQKWGRGFVGVAVGPQVIEGPIWRVTDYIPEINTYRPGSVLSYDWSTDQTISWVIPRIGFELRIWNILQAGMNQAAIATGLLVDTTEQIVGGIIGVFDMLGRYGSSTEAIVNIAAQAKLQEGHLHHEDGKSEDGEKKGN</sequence>
<evidence type="ECO:0000256" key="1">
    <source>
        <dbReference type="SAM" id="MobiDB-lite"/>
    </source>
</evidence>
<proteinExistence type="predicted"/>
<organism evidence="2">
    <name type="scientific">Murri virus</name>
    <dbReference type="NCBI Taxonomy" id="2689338"/>
    <lineage>
        <taxon>Viruses</taxon>
        <taxon>Riboviria</taxon>
        <taxon>Orthornavirae</taxon>
        <taxon>Duplornaviricota</taxon>
        <taxon>Chrymotiviricetes</taxon>
        <taxon>Ghabrivirales</taxon>
        <taxon>Totiviridae</taxon>
    </lineage>
</organism>
<dbReference type="EMBL" id="MN661077">
    <property type="protein sequence ID" value="QHA33713.1"/>
    <property type="molecule type" value="Genomic_RNA"/>
</dbReference>
<reference evidence="2" key="1">
    <citation type="submission" date="2019-10" db="EMBL/GenBank/DDBJ databases">
        <authorList>
            <person name="Nitsche A."/>
            <person name="Hankeln T."/>
            <person name="Acosta O."/>
            <person name="Velez I.D."/>
            <person name="Schiemann D.J."/>
        </authorList>
    </citation>
    <scope>NUCLEOTIDE SEQUENCE</scope>
    <source>
        <strain evidence="2">Cqvz 1772-8</strain>
    </source>
</reference>
<accession>A0A6B9KN32</accession>
<protein>
    <submittedName>
        <fullName evidence="2">Putative capsid protein</fullName>
    </submittedName>
</protein>
<evidence type="ECO:0000313" key="2">
    <source>
        <dbReference type="EMBL" id="QHA33713.1"/>
    </source>
</evidence>